<feature type="region of interest" description="Disordered" evidence="1">
    <location>
        <begin position="439"/>
        <end position="459"/>
    </location>
</feature>
<feature type="compositionally biased region" description="Polar residues" evidence="1">
    <location>
        <begin position="136"/>
        <end position="152"/>
    </location>
</feature>
<feature type="compositionally biased region" description="Polar residues" evidence="1">
    <location>
        <begin position="1059"/>
        <end position="1074"/>
    </location>
</feature>
<dbReference type="SUPFAM" id="SSF47459">
    <property type="entry name" value="HLH, helix-loop-helix DNA-binding domain"/>
    <property type="match status" value="1"/>
</dbReference>
<feature type="region of interest" description="Disordered" evidence="1">
    <location>
        <begin position="903"/>
        <end position="930"/>
    </location>
</feature>
<dbReference type="CDD" id="cd00083">
    <property type="entry name" value="bHLH_SF"/>
    <property type="match status" value="1"/>
</dbReference>
<dbReference type="EMBL" id="HBUF01171933">
    <property type="protein sequence ID" value="CAG6652870.1"/>
    <property type="molecule type" value="Transcribed_RNA"/>
</dbReference>
<feature type="compositionally biased region" description="Polar residues" evidence="1">
    <location>
        <begin position="519"/>
        <end position="529"/>
    </location>
</feature>
<feature type="compositionally biased region" description="Basic and acidic residues" evidence="1">
    <location>
        <begin position="334"/>
        <end position="346"/>
    </location>
</feature>
<dbReference type="SMART" id="SM00353">
    <property type="entry name" value="HLH"/>
    <property type="match status" value="1"/>
</dbReference>
<dbReference type="Gene3D" id="4.10.280.10">
    <property type="entry name" value="Helix-loop-helix DNA-binding domain"/>
    <property type="match status" value="1"/>
</dbReference>
<accession>A0A8D8RKP1</accession>
<dbReference type="PROSITE" id="PS50888">
    <property type="entry name" value="BHLH"/>
    <property type="match status" value="1"/>
</dbReference>
<feature type="compositionally biased region" description="Basic residues" evidence="1">
    <location>
        <begin position="255"/>
        <end position="271"/>
    </location>
</feature>
<dbReference type="Pfam" id="PF00010">
    <property type="entry name" value="HLH"/>
    <property type="match status" value="1"/>
</dbReference>
<dbReference type="GO" id="GO:0046983">
    <property type="term" value="F:protein dimerization activity"/>
    <property type="evidence" value="ECO:0007669"/>
    <property type="project" value="InterPro"/>
</dbReference>
<reference evidence="3" key="1">
    <citation type="submission" date="2021-05" db="EMBL/GenBank/DDBJ databases">
        <authorList>
            <person name="Alioto T."/>
            <person name="Alioto T."/>
            <person name="Gomez Garrido J."/>
        </authorList>
    </citation>
    <scope>NUCLEOTIDE SEQUENCE</scope>
</reference>
<evidence type="ECO:0000259" key="2">
    <source>
        <dbReference type="PROSITE" id="PS50888"/>
    </source>
</evidence>
<evidence type="ECO:0000256" key="1">
    <source>
        <dbReference type="SAM" id="MobiDB-lite"/>
    </source>
</evidence>
<sequence length="1770" mass="194331">MNNPIKKAKAGPPSRAPTCKYEKARRDRLNVIITQLSTFLPEQNPAKSLSKIDILEKIVHLITCLLDDKKKLTDNSSVDECLKKELKELKSTVFDLKSKIVTLNKILKEAKISVPQDLEVAQFNKNFTPHLRYSNPKKTLTSKSTQTDNEATCKQPKPCHNVKSNNKPQEKVNDDESVENLISFTNNLKAPLKEIQMNALHPPPPPPPPPPQIIVVPYWLPTRPAVTQLTYTNKRPITSYTDFKQIFIEEQQKQERKRRRRRQKRKPNKKCTCKSVLLKKPDGALKKIIKLCGFKTCKNKNKFQRIQEQAKQQLNEQAKEEKAKKIQKQNQNKKSKDTTLNDKTVDKDKRIEVNSLYPSVIADNLHSSNTYEENNSNNRDKFEKEATGSFIYHKPLFGESQPENVTDKSSDQCYYPYYNTMEHNSYQVSNDEINYARNSKHPSEEHLKSETVRSGHPLDRNMHSIDNLNHKSSNNKQEMFVNRNLNQENSQNMSISRNEVANINNIGNSNKSNSSCNNRETNVNNSTSDVGSYSINNVIFSGRSRTNEPPSTMYDSNQTQFNSYSEQNTKFVSNDKNSATSIFINQVEHKDEESPNTNTSKRSVRKNLTFSFETLGSNVMSSDTNEGFGYNVTNENASSSAIYPQTDNYSTTEQNLPNFYKTNSIVSGDLPYIEPNTNQEKSSCYFESHPNALHFPYVPPRVDNKRKASCVKQKAETCHDISQNIFEVNNKENSFEFLLNTPQKSKRKSDSCLLTEKTFLLEDMRFHSEFSNDLFSLPGQTGGQNLECVSPTAAFLHTFPRSSKQAELLPDNMESGNTSTPIGNMESLSQDMTDFTFKSNVKGLFDPFYPSCIGTDSKLNFDLNTIDNVAREDLLGKANFLSCSEVAGVPWSANIFSSEESPKKKCLTASNTQEKPVTESDNTKPSESKCSQTLFSYTDTGNTSKCLVNWMTSGDEKKPNNALHLPAPEPLLPKSKTATTAAPTLSGKSNTFTWHDVPLPFYPNSKGQTQEPQADFETNHSETISSSNSNLANETQKVFSSLQSHTNTNLIQTINSKSITQTSKKYPSNASNETGVKDVKSRKSLFDGKPSSLPKTESQPFFYYTNPTTTATYSNSSSFLSVSQLVDHVKKPSDTIPPTVNKESANDSKHDTYSTEALLSSPQVMPLTYKPVDAKMRCKRKRNDTKANNPVSSIYNVAATYNSSISSISSVANTIYSTSNYYGTPSTVNYIGSTTVESWNKYPGNSISSSGSNSYDTSVKQQHCFESASNGNYLPPISQNYFPSSTLPSVGSSFSKLSSTPSYPSPIFTSASHSQHHDTKANQFTPRHRNVSNTSKTCSISVGTQVVTSSFPHLPDSHSSSNTTYSMASTAHSLTIPISSTSLPAFSTSSSVVFTLPSMNDNPPRTTKSTPVTASLVMTKCSQYVPALSSTSAGLHVNSIPSVTYSTHAASSFVAPPVSTSKLSSVTNHISSSTLVNTSGNLVPVKLAHANSSKSNISRSSVTSSASYSKPTLSSSQIMSTTSVTSSSMSYSATPTSLPYLGFNTSVHSTSPYARINPTTVTCSNLSYSSNTPVTSFSLAYGEFKPSVTGSSSYSPLLNSMPASFLDLNPCVTSSSILPYSSSNASVTSFSLSYPGLNNSVTSSHITFSGFNSSVNTSSSLPYSVGMSSNTPAPVTSFNLSYSGFKPSVSSSVLPHSTGISSTTPASTSSTLSYSASNLSNAGLHSSVTSSSKSYSELNSYVPSSSLAYSSIMTSGAAVTSSNLSNAGLY</sequence>
<feature type="compositionally biased region" description="Low complexity" evidence="1">
    <location>
        <begin position="508"/>
        <end position="518"/>
    </location>
</feature>
<feature type="domain" description="BHLH" evidence="2">
    <location>
        <begin position="13"/>
        <end position="65"/>
    </location>
</feature>
<feature type="region of interest" description="Disordered" evidence="1">
    <location>
        <begin position="1005"/>
        <end position="1030"/>
    </location>
</feature>
<protein>
    <recommendedName>
        <fullName evidence="2">BHLH domain-containing protein</fullName>
    </recommendedName>
</protein>
<feature type="compositionally biased region" description="Basic and acidic residues" evidence="1">
    <location>
        <begin position="1075"/>
        <end position="1086"/>
    </location>
</feature>
<feature type="region of interest" description="Disordered" evidence="1">
    <location>
        <begin position="251"/>
        <end position="271"/>
    </location>
</feature>
<feature type="region of interest" description="Disordered" evidence="1">
    <location>
        <begin position="1059"/>
        <end position="1094"/>
    </location>
</feature>
<organism evidence="3">
    <name type="scientific">Cacopsylla melanoneura</name>
    <dbReference type="NCBI Taxonomy" id="428564"/>
    <lineage>
        <taxon>Eukaryota</taxon>
        <taxon>Metazoa</taxon>
        <taxon>Ecdysozoa</taxon>
        <taxon>Arthropoda</taxon>
        <taxon>Hexapoda</taxon>
        <taxon>Insecta</taxon>
        <taxon>Pterygota</taxon>
        <taxon>Neoptera</taxon>
        <taxon>Paraneoptera</taxon>
        <taxon>Hemiptera</taxon>
        <taxon>Sternorrhyncha</taxon>
        <taxon>Psylloidea</taxon>
        <taxon>Psyllidae</taxon>
        <taxon>Psyllinae</taxon>
        <taxon>Cacopsylla</taxon>
    </lineage>
</organism>
<dbReference type="InterPro" id="IPR036638">
    <property type="entry name" value="HLH_DNA-bd_sf"/>
</dbReference>
<dbReference type="InterPro" id="IPR011598">
    <property type="entry name" value="bHLH_dom"/>
</dbReference>
<name>A0A8D8RKP1_9HEMI</name>
<feature type="region of interest" description="Disordered" evidence="1">
    <location>
        <begin position="134"/>
        <end position="174"/>
    </location>
</feature>
<evidence type="ECO:0000313" key="3">
    <source>
        <dbReference type="EMBL" id="CAG6652870.1"/>
    </source>
</evidence>
<feature type="compositionally biased region" description="Basic and acidic residues" evidence="1">
    <location>
        <begin position="916"/>
        <end position="927"/>
    </location>
</feature>
<feature type="compositionally biased region" description="Basic and acidic residues" evidence="1">
    <location>
        <begin position="441"/>
        <end position="459"/>
    </location>
</feature>
<feature type="region of interest" description="Disordered" evidence="1">
    <location>
        <begin position="508"/>
        <end position="529"/>
    </location>
</feature>
<feature type="compositionally biased region" description="Polar residues" evidence="1">
    <location>
        <begin position="1321"/>
        <end position="1337"/>
    </location>
</feature>
<feature type="region of interest" description="Disordered" evidence="1">
    <location>
        <begin position="314"/>
        <end position="346"/>
    </location>
</feature>
<feature type="region of interest" description="Disordered" evidence="1">
    <location>
        <begin position="1306"/>
        <end position="1337"/>
    </location>
</feature>
<proteinExistence type="predicted"/>
<feature type="compositionally biased region" description="Polar residues" evidence="1">
    <location>
        <begin position="1021"/>
        <end position="1030"/>
    </location>
</feature>